<dbReference type="eggNOG" id="KOG2177">
    <property type="taxonomic scope" value="Eukaryota"/>
</dbReference>
<dbReference type="GO" id="GO:0045087">
    <property type="term" value="P:innate immune response"/>
    <property type="evidence" value="ECO:0000318"/>
    <property type="project" value="GO_Central"/>
</dbReference>
<dbReference type="PROSITE" id="PS50089">
    <property type="entry name" value="ZF_RING_2"/>
    <property type="match status" value="1"/>
</dbReference>
<reference evidence="11" key="2">
    <citation type="submission" date="2025-08" db="UniProtKB">
        <authorList>
            <consortium name="Ensembl"/>
        </authorList>
    </citation>
    <scope>IDENTIFICATION</scope>
</reference>
<keyword evidence="1" id="KW-0399">Innate immunity</keyword>
<evidence type="ECO:0000259" key="8">
    <source>
        <dbReference type="PROSITE" id="PS50089"/>
    </source>
</evidence>
<evidence type="ECO:0000256" key="3">
    <source>
        <dbReference type="ARBA" id="ARBA00022771"/>
    </source>
</evidence>
<dbReference type="SMART" id="SM00184">
    <property type="entry name" value="RING"/>
    <property type="match status" value="1"/>
</dbReference>
<dbReference type="SMART" id="SM00449">
    <property type="entry name" value="SPRY"/>
    <property type="match status" value="1"/>
</dbReference>
<dbReference type="CDD" id="cd13733">
    <property type="entry name" value="SPRY_PRY_C-I_1"/>
    <property type="match status" value="1"/>
</dbReference>
<organism evidence="11 12">
    <name type="scientific">Lepisosteus oculatus</name>
    <name type="common">Spotted gar</name>
    <dbReference type="NCBI Taxonomy" id="7918"/>
    <lineage>
        <taxon>Eukaryota</taxon>
        <taxon>Metazoa</taxon>
        <taxon>Chordata</taxon>
        <taxon>Craniata</taxon>
        <taxon>Vertebrata</taxon>
        <taxon>Euteleostomi</taxon>
        <taxon>Actinopterygii</taxon>
        <taxon>Neopterygii</taxon>
        <taxon>Holostei</taxon>
        <taxon>Semionotiformes</taxon>
        <taxon>Lepisosteidae</taxon>
        <taxon>Lepisosteus</taxon>
    </lineage>
</organism>
<evidence type="ECO:0000313" key="11">
    <source>
        <dbReference type="Ensembl" id="ENSLOCP00000002770.1"/>
    </source>
</evidence>
<dbReference type="OrthoDB" id="6270329at2759"/>
<evidence type="ECO:0000313" key="12">
    <source>
        <dbReference type="Proteomes" id="UP000018468"/>
    </source>
</evidence>
<dbReference type="InterPro" id="IPR003877">
    <property type="entry name" value="SPRY_dom"/>
</dbReference>
<dbReference type="Ensembl" id="ENSLOCT00000002776.1">
    <property type="protein sequence ID" value="ENSLOCP00000002770.1"/>
    <property type="gene ID" value="ENSLOCG00000002362.1"/>
</dbReference>
<proteinExistence type="predicted"/>
<evidence type="ECO:0000259" key="9">
    <source>
        <dbReference type="PROSITE" id="PS50119"/>
    </source>
</evidence>
<feature type="domain" description="B30.2/SPRY" evidence="10">
    <location>
        <begin position="346"/>
        <end position="541"/>
    </location>
</feature>
<dbReference type="InterPro" id="IPR043136">
    <property type="entry name" value="B30.2/SPRY_sf"/>
</dbReference>
<dbReference type="AlphaFoldDB" id="W5M312"/>
<dbReference type="SUPFAM" id="SSF57845">
    <property type="entry name" value="B-box zinc-binding domain"/>
    <property type="match status" value="1"/>
</dbReference>
<dbReference type="GeneID" id="102696250"/>
<dbReference type="Pfam" id="PF00622">
    <property type="entry name" value="SPRY"/>
    <property type="match status" value="1"/>
</dbReference>
<dbReference type="Gene3D" id="2.60.120.920">
    <property type="match status" value="1"/>
</dbReference>
<dbReference type="SUPFAM" id="SSF57850">
    <property type="entry name" value="RING/U-box"/>
    <property type="match status" value="1"/>
</dbReference>
<dbReference type="InterPro" id="IPR001870">
    <property type="entry name" value="B30.2/SPRY"/>
</dbReference>
<dbReference type="FunCoup" id="W5M312">
    <property type="interactions" value="3"/>
</dbReference>
<dbReference type="PANTHER" id="PTHR25465:SF49">
    <property type="entry name" value="BLOODTHIRSTY-RELATED GENE FAMILY, MEMBER 1-RELATED"/>
    <property type="match status" value="1"/>
</dbReference>
<dbReference type="Pfam" id="PF13445">
    <property type="entry name" value="zf-RING_UBOX"/>
    <property type="match status" value="1"/>
</dbReference>
<dbReference type="InterPro" id="IPR058030">
    <property type="entry name" value="TRIM8/14/16/25/29/45/65_CC"/>
</dbReference>
<accession>W5M312</accession>
<dbReference type="InterPro" id="IPR001841">
    <property type="entry name" value="Znf_RING"/>
</dbReference>
<dbReference type="OMA" id="CICSACA"/>
<evidence type="ECO:0000256" key="7">
    <source>
        <dbReference type="SAM" id="Coils"/>
    </source>
</evidence>
<keyword evidence="12" id="KW-1185">Reference proteome</keyword>
<keyword evidence="7" id="KW-0175">Coiled coil</keyword>
<dbReference type="PROSITE" id="PS50119">
    <property type="entry name" value="ZF_BBOX"/>
    <property type="match status" value="1"/>
</dbReference>
<dbReference type="Pfam" id="PF13765">
    <property type="entry name" value="PRY"/>
    <property type="match status" value="1"/>
</dbReference>
<dbReference type="Gene3D" id="3.30.40.10">
    <property type="entry name" value="Zinc/RING finger domain, C3HC4 (zinc finger)"/>
    <property type="match status" value="1"/>
</dbReference>
<feature type="domain" description="RING-type" evidence="8">
    <location>
        <begin position="18"/>
        <end position="58"/>
    </location>
</feature>
<dbReference type="FunFam" id="2.60.120.920:FF:000004">
    <property type="entry name" value="Butyrophilin subfamily 1 member A1"/>
    <property type="match status" value="1"/>
</dbReference>
<dbReference type="SMART" id="SM00336">
    <property type="entry name" value="BBOX"/>
    <property type="match status" value="2"/>
</dbReference>
<feature type="coiled-coil region" evidence="7">
    <location>
        <begin position="216"/>
        <end position="297"/>
    </location>
</feature>
<dbReference type="InterPro" id="IPR013320">
    <property type="entry name" value="ConA-like_dom_sf"/>
</dbReference>
<dbReference type="STRING" id="7918.ENSLOCP00000002770"/>
<dbReference type="Bgee" id="ENSLOCG00000002362">
    <property type="expression patterns" value="Expressed in intestine and 9 other cell types or tissues"/>
</dbReference>
<feature type="domain" description="B box-type" evidence="9">
    <location>
        <begin position="147"/>
        <end position="187"/>
    </location>
</feature>
<dbReference type="InterPro" id="IPR006574">
    <property type="entry name" value="PRY"/>
</dbReference>
<dbReference type="InterPro" id="IPR051051">
    <property type="entry name" value="E3_ubiq-ligase_TRIM/RNF"/>
</dbReference>
<dbReference type="EMBL" id="AHAT01036942">
    <property type="status" value="NOT_ANNOTATED_CDS"/>
    <property type="molecule type" value="Genomic_DNA"/>
</dbReference>
<dbReference type="InterPro" id="IPR000315">
    <property type="entry name" value="Znf_B-box"/>
</dbReference>
<dbReference type="CDD" id="cd19769">
    <property type="entry name" value="Bbox2_TRIM16-like"/>
    <property type="match status" value="1"/>
</dbReference>
<reference evidence="11" key="3">
    <citation type="submission" date="2025-09" db="UniProtKB">
        <authorList>
            <consortium name="Ensembl"/>
        </authorList>
    </citation>
    <scope>IDENTIFICATION</scope>
</reference>
<evidence type="ECO:0000256" key="2">
    <source>
        <dbReference type="ARBA" id="ARBA00022723"/>
    </source>
</evidence>
<dbReference type="InterPro" id="IPR027370">
    <property type="entry name" value="Znf-RING_euk"/>
</dbReference>
<dbReference type="PROSITE" id="PS50188">
    <property type="entry name" value="B302_SPRY"/>
    <property type="match status" value="1"/>
</dbReference>
<dbReference type="Proteomes" id="UP000018468">
    <property type="component" value="Linkage group LG5"/>
</dbReference>
<dbReference type="GeneTree" id="ENSGT00940000167415"/>
<name>W5M312_LEPOC</name>
<keyword evidence="2" id="KW-0479">Metal-binding</keyword>
<evidence type="ECO:0000256" key="4">
    <source>
        <dbReference type="ARBA" id="ARBA00022833"/>
    </source>
</evidence>
<dbReference type="CDD" id="cd19802">
    <property type="entry name" value="Bbox1_TRIM8-like"/>
    <property type="match status" value="1"/>
</dbReference>
<evidence type="ECO:0000256" key="1">
    <source>
        <dbReference type="ARBA" id="ARBA00022588"/>
    </source>
</evidence>
<dbReference type="Pfam" id="PF25600">
    <property type="entry name" value="TRIM_CC"/>
    <property type="match status" value="1"/>
</dbReference>
<dbReference type="InterPro" id="IPR013083">
    <property type="entry name" value="Znf_RING/FYVE/PHD"/>
</dbReference>
<dbReference type="KEGG" id="loc:102696250"/>
<reference evidence="12" key="1">
    <citation type="submission" date="2011-12" db="EMBL/GenBank/DDBJ databases">
        <title>The Draft Genome of Lepisosteus oculatus.</title>
        <authorList>
            <consortium name="The Broad Institute Genome Assembly &amp; Analysis Group"/>
            <consortium name="Computational R&amp;D Group"/>
            <consortium name="and Sequencing Platform"/>
            <person name="Di Palma F."/>
            <person name="Alfoldi J."/>
            <person name="Johnson J."/>
            <person name="Berlin A."/>
            <person name="Gnerre S."/>
            <person name="Jaffe D."/>
            <person name="MacCallum I."/>
            <person name="Young S."/>
            <person name="Walker B.J."/>
            <person name="Lander E.S."/>
            <person name="Lindblad-Toh K."/>
        </authorList>
    </citation>
    <scope>NUCLEOTIDE SEQUENCE [LARGE SCALE GENOMIC DNA]</scope>
</reference>
<dbReference type="Gene3D" id="4.10.830.40">
    <property type="match status" value="1"/>
</dbReference>
<dbReference type="PRINTS" id="PR01407">
    <property type="entry name" value="BUTYPHLNCDUF"/>
</dbReference>
<dbReference type="GO" id="GO:0008270">
    <property type="term" value="F:zinc ion binding"/>
    <property type="evidence" value="ECO:0007669"/>
    <property type="project" value="UniProtKB-KW"/>
</dbReference>
<protein>
    <submittedName>
        <fullName evidence="11">Bloodthirsty-related gene family, member 12</fullName>
    </submittedName>
</protein>
<dbReference type="InterPro" id="IPR017907">
    <property type="entry name" value="Znf_RING_CS"/>
</dbReference>
<dbReference type="GO" id="GO:0061630">
    <property type="term" value="F:ubiquitin protein ligase activity"/>
    <property type="evidence" value="ECO:0000318"/>
    <property type="project" value="GO_Central"/>
</dbReference>
<evidence type="ECO:0000259" key="10">
    <source>
        <dbReference type="PROSITE" id="PS50188"/>
    </source>
</evidence>
<dbReference type="Pfam" id="PF00643">
    <property type="entry name" value="zf-B_box"/>
    <property type="match status" value="1"/>
</dbReference>
<sequence length="541" mass="61519">MQSVASPRGTLSEEQFQCSICLDIFVDPVSTPCGHSFCMACIRGYWNHSKACQCPMCKKTFPVRPELSVNRVLAEIAEQFQKGGQGGPDGSYAGPGEVSCDSCIGKKLKAAKSCLTCQASYCETHLRHHRKVKTLSKHRLVSPVYRLEEKLCKRHEKLLEGYCRTDQACVCALCVESGHKKHNVVPVEREWRKKLPQLGKKKAEVQQLIKERVKKMEDLKQVLKIIKSSAQKEMEESWQVYSELMQAFERSQAEVVEAIEKKHKAAERQTEGLMRKLEQELSQLKRRNTELDQLLQTEDQVHFLQKFPTLGVLPEHTDWSDTTVQTDLYTGTVRKSVTQLVDRCQEILKRLHGKELKRIQNYAVDVTLDPDTAQCNLVLSEDGKQVRCEGKKQPLPDNPERFHKALFVLGREGFISGRHYWEVEVGRKTAWTLGVAKESVNRKGDIKMSPESGYWCMWLKNGDGYKALSSTRVPLCLLSKPHRVGVYVDYEEGQVSFFDVTAEAHLFTFTDAFTEKLFPLFSPCINQDGRNAAPLAIPALH</sequence>
<dbReference type="InParanoid" id="W5M312"/>
<dbReference type="GO" id="GO:0005737">
    <property type="term" value="C:cytoplasm"/>
    <property type="evidence" value="ECO:0000318"/>
    <property type="project" value="GO_Central"/>
</dbReference>
<dbReference type="HOGENOM" id="CLU_013137_0_3_1"/>
<evidence type="ECO:0000256" key="5">
    <source>
        <dbReference type="ARBA" id="ARBA00022859"/>
    </source>
</evidence>
<keyword evidence="4" id="KW-0862">Zinc</keyword>
<dbReference type="PROSITE" id="PS00518">
    <property type="entry name" value="ZF_RING_1"/>
    <property type="match status" value="1"/>
</dbReference>
<evidence type="ECO:0000256" key="6">
    <source>
        <dbReference type="PROSITE-ProRule" id="PRU00024"/>
    </source>
</evidence>
<dbReference type="Gene3D" id="3.30.160.60">
    <property type="entry name" value="Classic Zinc Finger"/>
    <property type="match status" value="1"/>
</dbReference>
<keyword evidence="3 6" id="KW-0863">Zinc-finger</keyword>
<dbReference type="PANTHER" id="PTHR25465">
    <property type="entry name" value="B-BOX DOMAIN CONTAINING"/>
    <property type="match status" value="1"/>
</dbReference>
<dbReference type="SMART" id="SM00589">
    <property type="entry name" value="PRY"/>
    <property type="match status" value="1"/>
</dbReference>
<keyword evidence="5" id="KW-0391">Immunity</keyword>
<dbReference type="SUPFAM" id="SSF49899">
    <property type="entry name" value="Concanavalin A-like lectins/glucanases"/>
    <property type="match status" value="1"/>
</dbReference>
<dbReference type="InterPro" id="IPR003879">
    <property type="entry name" value="Butyrophylin_SPRY"/>
</dbReference>